<dbReference type="EMBL" id="LCIT01000012">
    <property type="protein sequence ID" value="KKT62448.1"/>
    <property type="molecule type" value="Genomic_DNA"/>
</dbReference>
<protein>
    <recommendedName>
        <fullName evidence="4">Portal protein</fullName>
    </recommendedName>
</protein>
<organism evidence="2 3">
    <name type="scientific">Candidatus Giovannonibacteria bacterium GW2011_GWA2_44_26</name>
    <dbReference type="NCBI Taxonomy" id="1618648"/>
    <lineage>
        <taxon>Bacteria</taxon>
        <taxon>Candidatus Giovannoniibacteriota</taxon>
    </lineage>
</organism>
<proteinExistence type="predicted"/>
<name>A0A0G1ITZ7_9BACT</name>
<evidence type="ECO:0000313" key="2">
    <source>
        <dbReference type="EMBL" id="KKT62448.1"/>
    </source>
</evidence>
<reference evidence="2 3" key="1">
    <citation type="journal article" date="2015" name="Nature">
        <title>rRNA introns, odd ribosomes, and small enigmatic genomes across a large radiation of phyla.</title>
        <authorList>
            <person name="Brown C.T."/>
            <person name="Hug L.A."/>
            <person name="Thomas B.C."/>
            <person name="Sharon I."/>
            <person name="Castelle C.J."/>
            <person name="Singh A."/>
            <person name="Wilkins M.J."/>
            <person name="Williams K.H."/>
            <person name="Banfield J.F."/>
        </authorList>
    </citation>
    <scope>NUCLEOTIDE SEQUENCE [LARGE SCALE GENOMIC DNA]</scope>
</reference>
<dbReference type="Proteomes" id="UP000033945">
    <property type="component" value="Unassembled WGS sequence"/>
</dbReference>
<accession>A0A0G1ITZ7</accession>
<evidence type="ECO:0008006" key="4">
    <source>
        <dbReference type="Google" id="ProtNLM"/>
    </source>
</evidence>
<sequence length="633" mass="72288">MANTKELQKYNSEYDEAKKNFMYYYKPEFDRGYKLFSSWNGDRAVELEQTNDGEVWQSNVFIPQVFAYIKTFLQKTVGITPDFKLEGKNSEAVKDLILWLWEIGMSDDLIDYFLQVFICGTTIGKDFLKKETKKKRQKEIGMIDKIKKLIFKTATEKITFRPDFDPVDIYNFYPHPRMKKIADPFPVFHRYVLTLDEMKAQYPDVPANTWNQFVDKDGEVIKSGGDITDYAYVRKEVLIQVRKNLRETTKASTPIQGNPNNPVQLPVSSDKLFEIVERWTDDHLCVFLPMEGTPIEIKDNDNPYDHQTKPYSRTGFFPRPFSFYWLGIPKLVDHLQELLNSVTNQRVDAVTMKIHSMIAAAPVALPGYKQSTITVRPLGILWTNDPNSVKELKFGDVNSSAFVEPDHIKEAMRIAVSIDEYTTTAGADQRQTATVASFMREATLEGVKLFLIMLRNSYVMHFEHWICMMKQFWTTKGVMPDKAVAILMRHGLINETTENIEGLFDYDYEMSLESTSNLATSSELRKSKDLELWGLIKDVDQLVDPETGTVYSVKKFKILMKLFEDYGWEPTNYIAENKPAPVIPNPADVTPPGPGMPDVAPGDAPAIDPNEVPPTVPLAGNQLGAELGNAMKQ</sequence>
<evidence type="ECO:0000313" key="3">
    <source>
        <dbReference type="Proteomes" id="UP000033945"/>
    </source>
</evidence>
<dbReference type="AlphaFoldDB" id="A0A0G1ITZ7"/>
<feature type="compositionally biased region" description="Pro residues" evidence="1">
    <location>
        <begin position="586"/>
        <end position="595"/>
    </location>
</feature>
<gene>
    <name evidence="2" type="ORF">UW55_C0012G0008</name>
</gene>
<evidence type="ECO:0000256" key="1">
    <source>
        <dbReference type="SAM" id="MobiDB-lite"/>
    </source>
</evidence>
<comment type="caution">
    <text evidence="2">The sequence shown here is derived from an EMBL/GenBank/DDBJ whole genome shotgun (WGS) entry which is preliminary data.</text>
</comment>
<feature type="region of interest" description="Disordered" evidence="1">
    <location>
        <begin position="586"/>
        <end position="633"/>
    </location>
</feature>